<dbReference type="PANTHER" id="PTHR12227:SF0">
    <property type="entry name" value="GLYCERATE KINASE"/>
    <property type="match status" value="1"/>
</dbReference>
<accession>A0A1H8EPG0</accession>
<dbReference type="PANTHER" id="PTHR12227">
    <property type="entry name" value="GLYCERATE KINASE"/>
    <property type="match status" value="1"/>
</dbReference>
<dbReference type="InterPro" id="IPR007835">
    <property type="entry name" value="MOFRL"/>
</dbReference>
<keyword evidence="3" id="KW-0670">Pyruvate</keyword>
<dbReference type="RefSeq" id="WP_074744740.1">
    <property type="nucleotide sequence ID" value="NZ_FOCT01000003.1"/>
</dbReference>
<evidence type="ECO:0000259" key="1">
    <source>
        <dbReference type="Pfam" id="PF05161"/>
    </source>
</evidence>
<name>A0A1H8EPG0_9PROT</name>
<protein>
    <submittedName>
        <fullName evidence="3">Hydroxypyruvate reductase</fullName>
    </submittedName>
</protein>
<dbReference type="Pfam" id="PF13660">
    <property type="entry name" value="DUF4147"/>
    <property type="match status" value="1"/>
</dbReference>
<evidence type="ECO:0000313" key="3">
    <source>
        <dbReference type="EMBL" id="SEN20668.1"/>
    </source>
</evidence>
<proteinExistence type="predicted"/>
<gene>
    <name evidence="3" type="ORF">SAMN05216404_10394</name>
</gene>
<dbReference type="EMBL" id="FOCT01000003">
    <property type="protein sequence ID" value="SEN20668.1"/>
    <property type="molecule type" value="Genomic_DNA"/>
</dbReference>
<dbReference type="GO" id="GO:0008887">
    <property type="term" value="F:glycerate kinase activity"/>
    <property type="evidence" value="ECO:0007669"/>
    <property type="project" value="InterPro"/>
</dbReference>
<dbReference type="GO" id="GO:0005737">
    <property type="term" value="C:cytoplasm"/>
    <property type="evidence" value="ECO:0007669"/>
    <property type="project" value="TreeGrafter"/>
</dbReference>
<feature type="domain" description="MOFRL-associated" evidence="2">
    <location>
        <begin position="7"/>
        <end position="248"/>
    </location>
</feature>
<evidence type="ECO:0000313" key="4">
    <source>
        <dbReference type="Proteomes" id="UP000183898"/>
    </source>
</evidence>
<evidence type="ECO:0000259" key="2">
    <source>
        <dbReference type="Pfam" id="PF13660"/>
    </source>
</evidence>
<dbReference type="InterPro" id="IPR025286">
    <property type="entry name" value="MOFRL_assoc_dom"/>
</dbReference>
<dbReference type="Gene3D" id="3.40.50.10180">
    <property type="entry name" value="Glycerate kinase, MOFRL-like N-terminal domain"/>
    <property type="match status" value="1"/>
</dbReference>
<sequence length="451" mass="47564">MNPRALLLNSFDAALAAADPLRVVSPHLASVSSRAFAVKQHEGCIRDRIRDHVGGRTLVVGAGKAAAAMAQAVETHWPQEMPLSGIILTRYGHGLPLERIQLIEAGHPLPDERGEQGARTILAEIEKLGAGDFLLCLLSGGGSSLLSVPVAGISLDDLRDVTTQLLRSGAAIQEINTVRKHLSATAGGRLAASSRAPVLALIISDVTGDDPTYIASGPCASDPTTFSDALTILEHYKIDASAAVTETLRAGVEGRLRETPKPGDAVFDRVENRVIATAHASLVAAAEYFYAQGIPAVVLGDSVTGEAREVAKVFAALAKEVRQHGQPWKLPIALISGGETTVTLRKNEQGYKKGGRGGRNTEFLLSLAIELNGAANVYALACDTDGIDGTENNAGALITPDSLRRATEWGMNPSSLLTCNNAYAFFEALGDLVTTGPTRTNVNDYRVILIL</sequence>
<dbReference type="SUPFAM" id="SSF82544">
    <property type="entry name" value="GckA/TtuD-like"/>
    <property type="match status" value="1"/>
</dbReference>
<reference evidence="3 4" key="1">
    <citation type="submission" date="2016-10" db="EMBL/GenBank/DDBJ databases">
        <authorList>
            <person name="de Groot N.N."/>
        </authorList>
    </citation>
    <scope>NUCLEOTIDE SEQUENCE [LARGE SCALE GENOMIC DNA]</scope>
    <source>
        <strain evidence="3 4">Nl18</strain>
    </source>
</reference>
<dbReference type="AlphaFoldDB" id="A0A1H8EPG0"/>
<dbReference type="Pfam" id="PF05161">
    <property type="entry name" value="MOFRL"/>
    <property type="match status" value="1"/>
</dbReference>
<organism evidence="3 4">
    <name type="scientific">Nitrosospira multiformis</name>
    <dbReference type="NCBI Taxonomy" id="1231"/>
    <lineage>
        <taxon>Bacteria</taxon>
        <taxon>Pseudomonadati</taxon>
        <taxon>Pseudomonadota</taxon>
        <taxon>Betaproteobacteria</taxon>
        <taxon>Nitrosomonadales</taxon>
        <taxon>Nitrosomonadaceae</taxon>
        <taxon>Nitrosospira</taxon>
    </lineage>
</organism>
<dbReference type="Proteomes" id="UP000183898">
    <property type="component" value="Unassembled WGS sequence"/>
</dbReference>
<feature type="domain" description="MOFRL" evidence="1">
    <location>
        <begin position="333"/>
        <end position="444"/>
    </location>
</feature>
<dbReference type="InterPro" id="IPR037035">
    <property type="entry name" value="GK-like_C_sf"/>
</dbReference>
<dbReference type="InterPro" id="IPR039760">
    <property type="entry name" value="MOFRL_protein"/>
</dbReference>
<dbReference type="InterPro" id="IPR038614">
    <property type="entry name" value="GK_N_sf"/>
</dbReference>
<dbReference type="Gene3D" id="3.40.1480.10">
    <property type="entry name" value="MOFRL domain"/>
    <property type="match status" value="1"/>
</dbReference>